<proteinExistence type="predicted"/>
<dbReference type="GO" id="GO:0007030">
    <property type="term" value="P:Golgi organization"/>
    <property type="evidence" value="ECO:0007669"/>
    <property type="project" value="InterPro"/>
</dbReference>
<reference evidence="4" key="1">
    <citation type="submission" date="2012-12" db="EMBL/GenBank/DDBJ databases">
        <authorList>
            <person name="Hellsten U."/>
            <person name="Grimwood J."/>
            <person name="Chapman J.A."/>
            <person name="Shapiro H."/>
            <person name="Aerts A."/>
            <person name="Otillar R.P."/>
            <person name="Terry A.Y."/>
            <person name="Boore J.L."/>
            <person name="Simakov O."/>
            <person name="Marletaz F."/>
            <person name="Cho S.-J."/>
            <person name="Edsinger-Gonzales E."/>
            <person name="Havlak P."/>
            <person name="Kuo D.-H."/>
            <person name="Larsson T."/>
            <person name="Lv J."/>
            <person name="Arendt D."/>
            <person name="Savage R."/>
            <person name="Osoegawa K."/>
            <person name="de Jong P."/>
            <person name="Lindberg D.R."/>
            <person name="Seaver E.C."/>
            <person name="Weisblat D.A."/>
            <person name="Putnam N.H."/>
            <person name="Grigoriev I.V."/>
            <person name="Rokhsar D.S."/>
        </authorList>
    </citation>
    <scope>NUCLEOTIDE SEQUENCE</scope>
    <source>
        <strain evidence="4">I ESC-2004</strain>
    </source>
</reference>
<dbReference type="EMBL" id="AMQN01010692">
    <property type="status" value="NOT_ANNOTATED_CDS"/>
    <property type="molecule type" value="Genomic_DNA"/>
</dbReference>
<reference evidence="2 4" key="2">
    <citation type="journal article" date="2013" name="Nature">
        <title>Insights into bilaterian evolution from three spiralian genomes.</title>
        <authorList>
            <person name="Simakov O."/>
            <person name="Marletaz F."/>
            <person name="Cho S.J."/>
            <person name="Edsinger-Gonzales E."/>
            <person name="Havlak P."/>
            <person name="Hellsten U."/>
            <person name="Kuo D.H."/>
            <person name="Larsson T."/>
            <person name="Lv J."/>
            <person name="Arendt D."/>
            <person name="Savage R."/>
            <person name="Osoegawa K."/>
            <person name="de Jong P."/>
            <person name="Grimwood J."/>
            <person name="Chapman J.A."/>
            <person name="Shapiro H."/>
            <person name="Aerts A."/>
            <person name="Otillar R.P."/>
            <person name="Terry A.Y."/>
            <person name="Boore J.L."/>
            <person name="Grigoriev I.V."/>
            <person name="Lindberg D.R."/>
            <person name="Seaver E.C."/>
            <person name="Weisblat D.A."/>
            <person name="Putnam N.H."/>
            <person name="Rokhsar D.S."/>
        </authorList>
    </citation>
    <scope>NUCLEOTIDE SEQUENCE</scope>
    <source>
        <strain evidence="2 4">I ESC-2004</strain>
    </source>
</reference>
<name>R7U2P1_CAPTE</name>
<dbReference type="HOGENOM" id="CLU_052238_0_0_1"/>
<organism evidence="2">
    <name type="scientific">Capitella teleta</name>
    <name type="common">Polychaete worm</name>
    <dbReference type="NCBI Taxonomy" id="283909"/>
    <lineage>
        <taxon>Eukaryota</taxon>
        <taxon>Metazoa</taxon>
        <taxon>Spiralia</taxon>
        <taxon>Lophotrochozoa</taxon>
        <taxon>Annelida</taxon>
        <taxon>Polychaeta</taxon>
        <taxon>Sedentaria</taxon>
        <taxon>Scolecida</taxon>
        <taxon>Capitellidae</taxon>
        <taxon>Capitella</taxon>
    </lineage>
</organism>
<keyword evidence="4" id="KW-1185">Reference proteome</keyword>
<dbReference type="PANTHER" id="PTHR13066">
    <property type="entry name" value="BASIC LEUCINE ZIPPER NUCLEAR FACTOR 1 BLZF1 PROTEIN"/>
    <property type="match status" value="1"/>
</dbReference>
<dbReference type="STRING" id="283909.R7U2P1"/>
<dbReference type="OrthoDB" id="5959043at2759"/>
<dbReference type="AlphaFoldDB" id="R7U2P1"/>
<dbReference type="GO" id="GO:0043001">
    <property type="term" value="P:Golgi to plasma membrane protein transport"/>
    <property type="evidence" value="ECO:0007669"/>
    <property type="project" value="InterPro"/>
</dbReference>
<sequence length="386" mass="42693">MPVTRSTIRADSRRVGGDGMDSEALWSQAPRSASPIRRHQNLNFSPKAAVVTREPSPKFVPHEPVRAAVKAVLQQQPEQTVQVPVYNAPGGLSYNTYQTLNTGVPTVPQKTKETVVAIPPPDEERQVEGQSSRSDPVCCAELREQVEVLEQNLGVQIKVNADLKKLLVASVGDDLHHKVESLIRTKAQLATEIGGYANKIDKDYESLDELSIQADKWRSKYMAGRLLLSQTSQERDEALALVTATQDALRLMLQERNTQHSHLVHTHRFLKLVRDSFDPKAAKVQPQVIANDLDLAQVNLKLCEDVKFRLLGALPMLPVALDAGLQNAPSPAEAIAYQVLASPLKSSVDPEASKEVSHYARFHPRVRYENVTFNCCGRCTGDIHVV</sequence>
<gene>
    <name evidence="2" type="ORF">CAPTEDRAFT_223046</name>
</gene>
<feature type="region of interest" description="Disordered" evidence="1">
    <location>
        <begin position="1"/>
        <end position="41"/>
    </location>
</feature>
<dbReference type="PANTHER" id="PTHR13066:SF2">
    <property type="entry name" value="GOLGIN-45"/>
    <property type="match status" value="1"/>
</dbReference>
<accession>R7U2P1</accession>
<dbReference type="OMA" id="QGCCQLA"/>
<evidence type="ECO:0008006" key="5">
    <source>
        <dbReference type="Google" id="ProtNLM"/>
    </source>
</evidence>
<dbReference type="GO" id="GO:0000139">
    <property type="term" value="C:Golgi membrane"/>
    <property type="evidence" value="ECO:0007669"/>
    <property type="project" value="TreeGrafter"/>
</dbReference>
<evidence type="ECO:0000313" key="2">
    <source>
        <dbReference type="EMBL" id="ELT97916.1"/>
    </source>
</evidence>
<evidence type="ECO:0000313" key="3">
    <source>
        <dbReference type="EnsemblMetazoa" id="CapteP223046"/>
    </source>
</evidence>
<dbReference type="EMBL" id="KB308420">
    <property type="protein sequence ID" value="ELT97916.1"/>
    <property type="molecule type" value="Genomic_DNA"/>
</dbReference>
<evidence type="ECO:0000313" key="4">
    <source>
        <dbReference type="Proteomes" id="UP000014760"/>
    </source>
</evidence>
<protein>
    <recommendedName>
        <fullName evidence="5">Golgin-45</fullName>
    </recommendedName>
</protein>
<dbReference type="EnsemblMetazoa" id="CapteT223046">
    <property type="protein sequence ID" value="CapteP223046"/>
    <property type="gene ID" value="CapteG223046"/>
</dbReference>
<dbReference type="InterPro" id="IPR027095">
    <property type="entry name" value="Golgin-45"/>
</dbReference>
<reference evidence="3" key="3">
    <citation type="submission" date="2015-06" db="UniProtKB">
        <authorList>
            <consortium name="EnsemblMetazoa"/>
        </authorList>
    </citation>
    <scope>IDENTIFICATION</scope>
</reference>
<dbReference type="Proteomes" id="UP000014760">
    <property type="component" value="Unassembled WGS sequence"/>
</dbReference>
<evidence type="ECO:0000256" key="1">
    <source>
        <dbReference type="SAM" id="MobiDB-lite"/>
    </source>
</evidence>